<comment type="caution">
    <text evidence="3">The sequence shown here is derived from an EMBL/GenBank/DDBJ whole genome shotgun (WGS) entry which is preliminary data.</text>
</comment>
<feature type="region of interest" description="Disordered" evidence="2">
    <location>
        <begin position="634"/>
        <end position="689"/>
    </location>
</feature>
<protein>
    <recommendedName>
        <fullName evidence="5">Kinesin motor domain-containing protein</fullName>
    </recommendedName>
</protein>
<accession>A0A640KPL7</accession>
<feature type="compositionally biased region" description="Low complexity" evidence="2">
    <location>
        <begin position="174"/>
        <end position="188"/>
    </location>
</feature>
<organism evidence="3 4">
    <name type="scientific">Leishmania tarentolae</name>
    <name type="common">Sauroleishmania tarentolae</name>
    <dbReference type="NCBI Taxonomy" id="5689"/>
    <lineage>
        <taxon>Eukaryota</taxon>
        <taxon>Discoba</taxon>
        <taxon>Euglenozoa</taxon>
        <taxon>Kinetoplastea</taxon>
        <taxon>Metakinetoplastina</taxon>
        <taxon>Trypanosomatida</taxon>
        <taxon>Trypanosomatidae</taxon>
        <taxon>Leishmaniinae</taxon>
        <taxon>Leishmania</taxon>
        <taxon>lizard Leishmania</taxon>
    </lineage>
</organism>
<dbReference type="AlphaFoldDB" id="A0A640KPL7"/>
<dbReference type="OrthoDB" id="244294at2759"/>
<evidence type="ECO:0000313" key="4">
    <source>
        <dbReference type="Proteomes" id="UP000419144"/>
    </source>
</evidence>
<sequence length="1032" mass="114036">MVLESLCFSFAMSATSLARFRMYFCLHLLFPWLPPISLHPPIYIYIYIYIYMYTYVYRDIYTRRREGRMSTRTYCVIPHEARQDTAFFQGVFEDGVRVLYRGRLQSFVFFHVLSPAHDYIKHINGPLLATLREGGNATLVLATPNSEDVALPPTSMTSGVNSTASKAQADAQMPSSRASPSPALSQRPNAGLAEATAIAVELYAHLFPLLFRNLEACSTARLSVVTVSASERVLLDNLREDRRIRTLKEAHKATLTRSTSATEWGTVLQVLENRHIALEESPTSLEGQTACVVTVELQGYGRLVVVDAASAQELLQQLTLVLNMQADGDARTYPPHTPLRDLLEKNVAPQATVQVVCVPATPYTVRQTMRVLHFSSTVEAMQNSGVAAASAPATDSSASTASYSRRLRRPAASLPSTPSKLFSTPAAPPIPMTVQVNPTHSSDADFSPRRVAARCAVRPGVEATYRSGSNSTSDSFQEQTPARLPVPSVQLDRERQRAREQHLLKRLAVLEEQLRSSEEQCDRAQASRDRALQERNDFERELRGKTSLWTDLQRTHQAVKKENAEYAQLVERLGRRVRTLEQEASRQKRQDAAVVKQLRKAETEKEELTTQLTQLRREVMLFRKDATRRARKATLSHILPSETSAPATGSAAQQQLSQALRPGRAAHPSVSFTSTSDVGRHAPRARRINASVTNMECSIDNEKGDDPYLAEEQEDRVAAITVDELRWRNRQLLQEVDRLQERLLSVLTATAKRETAERPATELRADCSHSGVCPMCDAMQERLGHLQAELAHACEEKDALLHRMTKPPAAALQPRSTEPNAAVSEERNCSSTPHSHVRSSEMRCGGREGDVDAVGIRSDFQLAKVSPMGCTQHVAASLLTGCASLDAQLTCAQMTLSRRLRGGTSASAAANNELFDPISQLSPLILQEHKEAVTALAEALRHIAEKPASRPTATDSTALSVSSRDISAVTRSLLPPVPRCATAADADMLANHLSFEVERCQHLRAFMPTFAQLAVATEHLTMRLESTHSKSN</sequence>
<evidence type="ECO:0000256" key="2">
    <source>
        <dbReference type="SAM" id="MobiDB-lite"/>
    </source>
</evidence>
<reference evidence="3" key="1">
    <citation type="submission" date="2019-11" db="EMBL/GenBank/DDBJ databases">
        <title>Leishmania tarentolae CDS.</title>
        <authorList>
            <person name="Goto Y."/>
            <person name="Yamagishi J."/>
        </authorList>
    </citation>
    <scope>NUCLEOTIDE SEQUENCE [LARGE SCALE GENOMIC DNA]</scope>
    <source>
        <strain evidence="3">Parrot Tar II</strain>
    </source>
</reference>
<keyword evidence="1" id="KW-0175">Coiled coil</keyword>
<feature type="coiled-coil region" evidence="1">
    <location>
        <begin position="493"/>
        <end position="625"/>
    </location>
</feature>
<feature type="compositionally biased region" description="Low complexity" evidence="2">
    <location>
        <begin position="386"/>
        <end position="404"/>
    </location>
</feature>
<feature type="compositionally biased region" description="Polar residues" evidence="2">
    <location>
        <begin position="154"/>
        <end position="166"/>
    </location>
</feature>
<feature type="region of interest" description="Disordered" evidence="2">
    <location>
        <begin position="809"/>
        <end position="844"/>
    </location>
</feature>
<feature type="region of interest" description="Disordered" evidence="2">
    <location>
        <begin position="150"/>
        <end position="188"/>
    </location>
</feature>
<gene>
    <name evidence="3" type="ORF">LtaPh_3222600</name>
</gene>
<feature type="coiled-coil region" evidence="1">
    <location>
        <begin position="722"/>
        <end position="749"/>
    </location>
</feature>
<feature type="compositionally biased region" description="Low complexity" evidence="2">
    <location>
        <begin position="650"/>
        <end position="660"/>
    </location>
</feature>
<feature type="region of interest" description="Disordered" evidence="2">
    <location>
        <begin position="386"/>
        <end position="422"/>
    </location>
</feature>
<evidence type="ECO:0008006" key="5">
    <source>
        <dbReference type="Google" id="ProtNLM"/>
    </source>
</evidence>
<dbReference type="VEuPathDB" id="TriTrypDB:LtaPh_3222600"/>
<proteinExistence type="predicted"/>
<evidence type="ECO:0000256" key="1">
    <source>
        <dbReference type="SAM" id="Coils"/>
    </source>
</evidence>
<dbReference type="Proteomes" id="UP000419144">
    <property type="component" value="Unassembled WGS sequence"/>
</dbReference>
<evidence type="ECO:0000313" key="3">
    <source>
        <dbReference type="EMBL" id="GET91553.1"/>
    </source>
</evidence>
<keyword evidence="4" id="KW-1185">Reference proteome</keyword>
<dbReference type="EMBL" id="BLBS01000048">
    <property type="protein sequence ID" value="GET91553.1"/>
    <property type="molecule type" value="Genomic_DNA"/>
</dbReference>
<name>A0A640KPL7_LEITA</name>